<dbReference type="InterPro" id="IPR043154">
    <property type="entry name" value="Sec-1-like_dom1"/>
</dbReference>
<dbReference type="Gramene" id="CDF35666">
    <property type="protein sequence ID" value="CDF35666"/>
    <property type="gene ID" value="CHC_T00003771001"/>
</dbReference>
<accession>R7QDY9</accession>
<dbReference type="GO" id="GO:0016192">
    <property type="term" value="P:vesicle-mediated transport"/>
    <property type="evidence" value="ECO:0007669"/>
    <property type="project" value="InterPro"/>
</dbReference>
<dbReference type="SUPFAM" id="SSF56815">
    <property type="entry name" value="Sec1/munc18-like (SM) proteins"/>
    <property type="match status" value="1"/>
</dbReference>
<evidence type="ECO:0000256" key="1">
    <source>
        <dbReference type="ARBA" id="ARBA00009884"/>
    </source>
</evidence>
<dbReference type="InterPro" id="IPR027482">
    <property type="entry name" value="Sec1-like_dom2"/>
</dbReference>
<evidence type="ECO:0008006" key="4">
    <source>
        <dbReference type="Google" id="ProtNLM"/>
    </source>
</evidence>
<dbReference type="OrthoDB" id="10266265at2759"/>
<dbReference type="Gene3D" id="3.40.50.1910">
    <property type="match status" value="1"/>
</dbReference>
<dbReference type="Pfam" id="PF00995">
    <property type="entry name" value="Sec1"/>
    <property type="match status" value="1"/>
</dbReference>
<keyword evidence="3" id="KW-1185">Reference proteome</keyword>
<dbReference type="Gene3D" id="3.90.830.10">
    <property type="entry name" value="Syntaxin Binding Protein 1, Chain A, domain 2"/>
    <property type="match status" value="1"/>
</dbReference>
<dbReference type="InterPro" id="IPR043127">
    <property type="entry name" value="Sec-1-like_dom3a"/>
</dbReference>
<proteinExistence type="inferred from homology"/>
<dbReference type="RefSeq" id="XP_005715485.1">
    <property type="nucleotide sequence ID" value="XM_005715428.1"/>
</dbReference>
<dbReference type="Gene3D" id="1.25.40.60">
    <property type="match status" value="1"/>
</dbReference>
<dbReference type="PANTHER" id="PTHR11679">
    <property type="entry name" value="VESICLE PROTEIN SORTING-ASSOCIATED"/>
    <property type="match status" value="1"/>
</dbReference>
<dbReference type="OMA" id="VHQLNNA"/>
<sequence length="607" mass="67684">MDPIAAVAAHMHDLVSSVPGIKALLLDQETSRIISLATNQSTLLSHSVLLIETLKRSKKPSNALSSVRAVAFLRPTAENIHLLRAELHAPRFASYKLCFTNILRRSFIEEIADADLSERVTDVRELFADFYPLHRTLLSFAVVPCLPAMEGTGANLRSLALERTVDGVIASLLAIKRRPRVRFQKASSLSCAIAERVVVRMEQENELFQFRKRDSEPLLIVLDRREDPVTPLLNQWTYEAMAHELIGVEFNRVSLKDAPNVPDDFQELVLDPVEDEFFRQNRYKNFGDLGVSLKNMVDQFRVQSQSRSNLSTIEDMMKFVGNYPEFRKTSSNVSKHVALAGELSRLVGEMNLLEVSQLEQDLACREAEADHRKRIMELLSKPNVSKSDKLRIVMLYGLRYEGTNDRGLPLMKDALHRIGLGSDGIHLITAVKEYAGAARRSSDVFSNRSFFAMASNTVRRGIGGVDNIYTQHEPLLVYTIDDLLRGKLKAMEYPLTRAEDDLQGLSILGRSETGASPFIPAPRELVIVIAGGVTYEEAKCISAINREKNAFIPPEGSTTASAAAAAHQLKAQIILVGSCVHNSTSFAVEILRNATGQKVPHFVRPRR</sequence>
<organism evidence="2 3">
    <name type="scientific">Chondrus crispus</name>
    <name type="common">Carrageen Irish moss</name>
    <name type="synonym">Polymorpha crispa</name>
    <dbReference type="NCBI Taxonomy" id="2769"/>
    <lineage>
        <taxon>Eukaryota</taxon>
        <taxon>Rhodophyta</taxon>
        <taxon>Florideophyceae</taxon>
        <taxon>Rhodymeniophycidae</taxon>
        <taxon>Gigartinales</taxon>
        <taxon>Gigartinaceae</taxon>
        <taxon>Chondrus</taxon>
    </lineage>
</organism>
<dbReference type="Proteomes" id="UP000012073">
    <property type="component" value="Unassembled WGS sequence"/>
</dbReference>
<dbReference type="KEGG" id="ccp:CHC_T00003771001"/>
<reference evidence="3" key="1">
    <citation type="journal article" date="2013" name="Proc. Natl. Acad. Sci. U.S.A.">
        <title>Genome structure and metabolic features in the red seaweed Chondrus crispus shed light on evolution of the Archaeplastida.</title>
        <authorList>
            <person name="Collen J."/>
            <person name="Porcel B."/>
            <person name="Carre W."/>
            <person name="Ball S.G."/>
            <person name="Chaparro C."/>
            <person name="Tonon T."/>
            <person name="Barbeyron T."/>
            <person name="Michel G."/>
            <person name="Noel B."/>
            <person name="Valentin K."/>
            <person name="Elias M."/>
            <person name="Artiguenave F."/>
            <person name="Arun A."/>
            <person name="Aury J.M."/>
            <person name="Barbosa-Neto J.F."/>
            <person name="Bothwell J.H."/>
            <person name="Bouget F.Y."/>
            <person name="Brillet L."/>
            <person name="Cabello-Hurtado F."/>
            <person name="Capella-Gutierrez S."/>
            <person name="Charrier B."/>
            <person name="Cladiere L."/>
            <person name="Cock J.M."/>
            <person name="Coelho S.M."/>
            <person name="Colleoni C."/>
            <person name="Czjzek M."/>
            <person name="Da Silva C."/>
            <person name="Delage L."/>
            <person name="Denoeud F."/>
            <person name="Deschamps P."/>
            <person name="Dittami S.M."/>
            <person name="Gabaldon T."/>
            <person name="Gachon C.M."/>
            <person name="Groisillier A."/>
            <person name="Herve C."/>
            <person name="Jabbari K."/>
            <person name="Katinka M."/>
            <person name="Kloareg B."/>
            <person name="Kowalczyk N."/>
            <person name="Labadie K."/>
            <person name="Leblanc C."/>
            <person name="Lopez P.J."/>
            <person name="McLachlan D.H."/>
            <person name="Meslet-Cladiere L."/>
            <person name="Moustafa A."/>
            <person name="Nehr Z."/>
            <person name="Nyvall Collen P."/>
            <person name="Panaud O."/>
            <person name="Partensky F."/>
            <person name="Poulain J."/>
            <person name="Rensing S.A."/>
            <person name="Rousvoal S."/>
            <person name="Samson G."/>
            <person name="Symeonidi A."/>
            <person name="Weissenbach J."/>
            <person name="Zambounis A."/>
            <person name="Wincker P."/>
            <person name="Boyen C."/>
        </authorList>
    </citation>
    <scope>NUCLEOTIDE SEQUENCE [LARGE SCALE GENOMIC DNA]</scope>
    <source>
        <strain evidence="3">cv. Stackhouse</strain>
    </source>
</reference>
<dbReference type="InterPro" id="IPR001619">
    <property type="entry name" value="Sec1-like"/>
</dbReference>
<evidence type="ECO:0000313" key="2">
    <source>
        <dbReference type="EMBL" id="CDF35666.1"/>
    </source>
</evidence>
<name>R7QDY9_CHOCR</name>
<dbReference type="AlphaFoldDB" id="R7QDY9"/>
<protein>
    <recommendedName>
        <fullName evidence="4">Vacuolar protein sorting-associated protein 45</fullName>
    </recommendedName>
</protein>
<dbReference type="GeneID" id="17323199"/>
<dbReference type="EMBL" id="HG001739">
    <property type="protein sequence ID" value="CDF35666.1"/>
    <property type="molecule type" value="Genomic_DNA"/>
</dbReference>
<gene>
    <name evidence="2" type="ORF">CHC_T00003771001</name>
</gene>
<dbReference type="Gene3D" id="3.40.50.2060">
    <property type="match status" value="1"/>
</dbReference>
<dbReference type="PIRSF" id="PIRSF005715">
    <property type="entry name" value="VPS45_Sec1"/>
    <property type="match status" value="1"/>
</dbReference>
<comment type="similarity">
    <text evidence="1">Belongs to the STXBP/unc-18/SEC1 family.</text>
</comment>
<dbReference type="STRING" id="2769.R7QDY9"/>
<evidence type="ECO:0000313" key="3">
    <source>
        <dbReference type="Proteomes" id="UP000012073"/>
    </source>
</evidence>
<dbReference type="InterPro" id="IPR036045">
    <property type="entry name" value="Sec1-like_sf"/>
</dbReference>
<dbReference type="PhylomeDB" id="R7QDY9"/>